<keyword evidence="5 6" id="KW-0472">Membrane</keyword>
<dbReference type="InterPro" id="IPR003838">
    <property type="entry name" value="ABC3_permease_C"/>
</dbReference>
<feature type="transmembrane region" description="Helical" evidence="6">
    <location>
        <begin position="385"/>
        <end position="411"/>
    </location>
</feature>
<evidence type="ECO:0000256" key="4">
    <source>
        <dbReference type="ARBA" id="ARBA00022989"/>
    </source>
</evidence>
<evidence type="ECO:0000313" key="8">
    <source>
        <dbReference type="EMBL" id="UUI64404.1"/>
    </source>
</evidence>
<feature type="transmembrane region" description="Helical" evidence="6">
    <location>
        <begin position="417"/>
        <end position="440"/>
    </location>
</feature>
<feature type="transmembrane region" description="Helical" evidence="6">
    <location>
        <begin position="467"/>
        <end position="490"/>
    </location>
</feature>
<evidence type="ECO:0000256" key="1">
    <source>
        <dbReference type="ARBA" id="ARBA00004651"/>
    </source>
</evidence>
<evidence type="ECO:0000256" key="2">
    <source>
        <dbReference type="ARBA" id="ARBA00022475"/>
    </source>
</evidence>
<evidence type="ECO:0000256" key="3">
    <source>
        <dbReference type="ARBA" id="ARBA00022692"/>
    </source>
</evidence>
<evidence type="ECO:0000259" key="7">
    <source>
        <dbReference type="Pfam" id="PF02687"/>
    </source>
</evidence>
<feature type="domain" description="ABC3 transporter permease C-terminal" evidence="7">
    <location>
        <begin position="798"/>
        <end position="912"/>
    </location>
</feature>
<protein>
    <recommendedName>
        <fullName evidence="7">ABC3 transporter permease C-terminal domain-containing protein</fullName>
    </recommendedName>
</protein>
<feature type="transmembrane region" description="Helical" evidence="6">
    <location>
        <begin position="793"/>
        <end position="813"/>
    </location>
</feature>
<dbReference type="RefSeq" id="WP_227565206.1">
    <property type="nucleotide sequence ID" value="NZ_CP101989.1"/>
</dbReference>
<feature type="transmembrane region" description="Helical" evidence="6">
    <location>
        <begin position="32"/>
        <end position="53"/>
    </location>
</feature>
<feature type="transmembrane region" description="Helical" evidence="6">
    <location>
        <begin position="565"/>
        <end position="584"/>
    </location>
</feature>
<dbReference type="EMBL" id="CP101989">
    <property type="protein sequence ID" value="UUI64404.1"/>
    <property type="molecule type" value="Genomic_DNA"/>
</dbReference>
<accession>A0ABY5K3R4</accession>
<feature type="transmembrane region" description="Helical" evidence="6">
    <location>
        <begin position="510"/>
        <end position="528"/>
    </location>
</feature>
<evidence type="ECO:0000256" key="6">
    <source>
        <dbReference type="SAM" id="Phobius"/>
    </source>
</evidence>
<organism evidence="8 9">
    <name type="scientific">Cellulomonas wangsupingiae</name>
    <dbReference type="NCBI Taxonomy" id="2968085"/>
    <lineage>
        <taxon>Bacteria</taxon>
        <taxon>Bacillati</taxon>
        <taxon>Actinomycetota</taxon>
        <taxon>Actinomycetes</taxon>
        <taxon>Micrococcales</taxon>
        <taxon>Cellulomonadaceae</taxon>
        <taxon>Cellulomonas</taxon>
    </lineage>
</organism>
<sequence length="928" mass="93402">MSRRHAAARRRWLPPVSVAATAGRARVDRGPLALTGLVVAVAAFLAVVAPRLVAATGDDALRWAVRAAGPGADLTFARTIDENPYEARALQVDLAQTTRTGTTTVRDSLAPALGTVLDVPVTTVATLPLQVVAPDADAAGPVLRTAFVDRDGPPAVTWLAGGPARATLTAQDARGWEPGAAVPVEVGLSEDVAAALGVRVGDVLTTRNESRTVALDATVSGVFRAQDPADAAWSAVPGLLEPRVVGTFLTRQTQLAGLLSDASLPAAVLAMPPDVARREVTFPPRTAALGQSDVAAVAAEIAGLRAGADSPAAGTRTYVGTTLDGVLLDARDRYRAALAQTSVLLAGVLSVTLLTLLVAATLLVRRRATTLATLRARGATLPGIATELGVESVALTAVGTAAGVLAAGVVTSGPVPWAWLLPVVVVQAFGAPALGVRLAARSAGGRRVAADRTERASAAKDRHAARLATEVAVVLLAAGALAALQARGVVGVGGTGADRAAVGGTSGSDPLLALAPTLGVVAGGVLLLRVLPALLRRGVAAAARTPRAVPVLAAARAHDASRDGLTFLTLTVAAGLVALGTTFVTTVERGEVDASWLAVGADLTLTSAPDPALEDLAAYLRSREGVDHALPGRVEEHVDLFGPWGNEPARVVVLPAADYADLLATTPLPDAPGLAALGADARGRPTALLSAGLRTDGDADLVLGWDGDRVDLTTVGTAPDSLTRGEDAVVVDAAALGAAHGEPVAPDRLWVVGPGARTAVATTPGLDGASVTTRSAWLTSHRAEPLTVGVQRLAAAATVTLLALAALVVVLAASTTAPQRGVTLATLRTLGLDGSDARLVTAGELLPGSLLASVGGAALGTALTAVVVGPLALRLVTGQPTDPTPALSLWAAAPPLVVGLTVAVLVVAESSLRRRERLGEVLRVGGAR</sequence>
<evidence type="ECO:0000313" key="9">
    <source>
        <dbReference type="Proteomes" id="UP001317322"/>
    </source>
</evidence>
<dbReference type="Pfam" id="PF02687">
    <property type="entry name" value="FtsX"/>
    <property type="match status" value="1"/>
</dbReference>
<feature type="transmembrane region" description="Helical" evidence="6">
    <location>
        <begin position="343"/>
        <end position="364"/>
    </location>
</feature>
<keyword evidence="2" id="KW-1003">Cell membrane</keyword>
<keyword evidence="4 6" id="KW-1133">Transmembrane helix</keyword>
<gene>
    <name evidence="8" type="ORF">NP075_14940</name>
</gene>
<reference evidence="8 9" key="1">
    <citation type="submission" date="2022-07" db="EMBL/GenBank/DDBJ databases">
        <title>Novel species in genus cellulomonas.</title>
        <authorList>
            <person name="Ye L."/>
        </authorList>
    </citation>
    <scope>NUCLEOTIDE SEQUENCE [LARGE SCALE GENOMIC DNA]</scope>
    <source>
        <strain evidence="9">zg-Y908</strain>
    </source>
</reference>
<dbReference type="Proteomes" id="UP001317322">
    <property type="component" value="Chromosome"/>
</dbReference>
<comment type="subcellular location">
    <subcellularLocation>
        <location evidence="1">Cell membrane</location>
        <topology evidence="1">Multi-pass membrane protein</topology>
    </subcellularLocation>
</comment>
<feature type="transmembrane region" description="Helical" evidence="6">
    <location>
        <begin position="845"/>
        <end position="867"/>
    </location>
</feature>
<proteinExistence type="predicted"/>
<keyword evidence="9" id="KW-1185">Reference proteome</keyword>
<name>A0ABY5K3R4_9CELL</name>
<evidence type="ECO:0000256" key="5">
    <source>
        <dbReference type="ARBA" id="ARBA00023136"/>
    </source>
</evidence>
<keyword evidence="3 6" id="KW-0812">Transmembrane</keyword>
<feature type="transmembrane region" description="Helical" evidence="6">
    <location>
        <begin position="887"/>
        <end position="908"/>
    </location>
</feature>